<protein>
    <submittedName>
        <fullName evidence="3">Uncharacterized protein</fullName>
    </submittedName>
</protein>
<comment type="caution">
    <text evidence="3">The sequence shown here is derived from an EMBL/GenBank/DDBJ whole genome shotgun (WGS) entry which is preliminary data.</text>
</comment>
<reference evidence="3" key="2">
    <citation type="submission" date="2020-02" db="EMBL/GenBank/DDBJ databases">
        <authorList>
            <consortium name="NCBI Pathogen Detection Project"/>
        </authorList>
    </citation>
    <scope>NUCLEOTIDE SEQUENCE</scope>
    <source>
        <strain evidence="2">MA.MC_04-0058</strain>
        <strain evidence="3">MA.MC_04-0287</strain>
    </source>
</reference>
<evidence type="ECO:0000313" key="3">
    <source>
        <dbReference type="EMBL" id="HAG0853324.1"/>
    </source>
</evidence>
<evidence type="ECO:0000256" key="1">
    <source>
        <dbReference type="SAM" id="Phobius"/>
    </source>
</evidence>
<dbReference type="AlphaFoldDB" id="A0A757UF45"/>
<feature type="transmembrane region" description="Helical" evidence="1">
    <location>
        <begin position="47"/>
        <end position="65"/>
    </location>
</feature>
<dbReference type="RefSeq" id="WP_165488521.1">
    <property type="nucleotide sequence ID" value="NZ_CBRPKQ010000010.1"/>
</dbReference>
<gene>
    <name evidence="3" type="ORF">G8T89_003708</name>
    <name evidence="2" type="ORF">G8U23_003708</name>
</gene>
<keyword evidence="1" id="KW-1133">Transmembrane helix</keyword>
<proteinExistence type="predicted"/>
<accession>A0A757UF45</accession>
<organism evidence="3">
    <name type="scientific">Salmonella enterica</name>
    <name type="common">Salmonella choleraesuis</name>
    <dbReference type="NCBI Taxonomy" id="28901"/>
    <lineage>
        <taxon>Bacteria</taxon>
        <taxon>Pseudomonadati</taxon>
        <taxon>Pseudomonadota</taxon>
        <taxon>Gammaproteobacteria</taxon>
        <taxon>Enterobacterales</taxon>
        <taxon>Enterobacteriaceae</taxon>
        <taxon>Salmonella</taxon>
    </lineage>
</organism>
<evidence type="ECO:0000313" key="2">
    <source>
        <dbReference type="EMBL" id="HAG0800811.1"/>
    </source>
</evidence>
<sequence length="127" mass="14498">MAVGKAKRISASRFVSRLILSYRLFFEDAGEGAAIFTFIIIRVNHNYFFIYNVLSLFFFRWRIAIFRKIVILCSTGCMTKEWGLCQRKPEAGSGLLPVVAVPSGAIFTVKPWPVLLDHYILRSYLGN</sequence>
<dbReference type="EMBL" id="DAAXFY010000009">
    <property type="protein sequence ID" value="HAG0800811.1"/>
    <property type="molecule type" value="Genomic_DNA"/>
</dbReference>
<keyword evidence="1" id="KW-0472">Membrane</keyword>
<keyword evidence="1" id="KW-0812">Transmembrane</keyword>
<name>A0A757UF45_SALER</name>
<reference evidence="3" key="1">
    <citation type="journal article" date="2018" name="Genome Biol.">
        <title>SKESA: strategic k-mer extension for scrupulous assemblies.</title>
        <authorList>
            <person name="Souvorov A."/>
            <person name="Agarwala R."/>
            <person name="Lipman D.J."/>
        </authorList>
    </citation>
    <scope>NUCLEOTIDE SEQUENCE</scope>
    <source>
        <strain evidence="2">MA.MC_04-0058</strain>
        <strain evidence="3">MA.MC_04-0287</strain>
    </source>
</reference>
<dbReference type="EMBL" id="DAAXGE010000012">
    <property type="protein sequence ID" value="HAG0853324.1"/>
    <property type="molecule type" value="Genomic_DNA"/>
</dbReference>